<evidence type="ECO:0000259" key="3">
    <source>
        <dbReference type="PROSITE" id="PS50866"/>
    </source>
</evidence>
<protein>
    <recommendedName>
        <fullName evidence="7">ACB domain-containing protein</fullName>
    </recommendedName>
</protein>
<feature type="domain" description="GOLD" evidence="3">
    <location>
        <begin position="296"/>
        <end position="464"/>
    </location>
</feature>
<dbReference type="SUPFAM" id="SSF47027">
    <property type="entry name" value="Acyl-CoA binding protein"/>
    <property type="match status" value="1"/>
</dbReference>
<dbReference type="InterPro" id="IPR052269">
    <property type="entry name" value="Golgi-PI4KB_interaction"/>
</dbReference>
<keyword evidence="1" id="KW-0007">Acetylation</keyword>
<dbReference type="Gene3D" id="1.20.80.10">
    <property type="match status" value="1"/>
</dbReference>
<reference evidence="5 6" key="1">
    <citation type="submission" date="2023-09" db="EMBL/GenBank/DDBJ databases">
        <title>Nesidiocoris tenuis whole genome shotgun sequence.</title>
        <authorList>
            <person name="Shibata T."/>
            <person name="Shimoda M."/>
            <person name="Kobayashi T."/>
            <person name="Uehara T."/>
        </authorList>
    </citation>
    <scope>NUCLEOTIDE SEQUENCE [LARGE SCALE GENOMIC DNA]</scope>
    <source>
        <strain evidence="5 6">Japan</strain>
    </source>
</reference>
<dbReference type="EMBL" id="AP028912">
    <property type="protein sequence ID" value="BES93841.1"/>
    <property type="molecule type" value="Genomic_DNA"/>
</dbReference>
<evidence type="ECO:0000256" key="1">
    <source>
        <dbReference type="ARBA" id="ARBA00022990"/>
    </source>
</evidence>
<evidence type="ECO:0000259" key="4">
    <source>
        <dbReference type="PROSITE" id="PS51228"/>
    </source>
</evidence>
<dbReference type="InterPro" id="IPR036598">
    <property type="entry name" value="GOLD_dom_sf"/>
</dbReference>
<dbReference type="PANTHER" id="PTHR22973">
    <property type="entry name" value="LD35087P"/>
    <property type="match status" value="1"/>
</dbReference>
<dbReference type="InterPro" id="IPR009038">
    <property type="entry name" value="GOLD_dom"/>
</dbReference>
<organism evidence="5 6">
    <name type="scientific">Nesidiocoris tenuis</name>
    <dbReference type="NCBI Taxonomy" id="355587"/>
    <lineage>
        <taxon>Eukaryota</taxon>
        <taxon>Metazoa</taxon>
        <taxon>Ecdysozoa</taxon>
        <taxon>Arthropoda</taxon>
        <taxon>Hexapoda</taxon>
        <taxon>Insecta</taxon>
        <taxon>Pterygota</taxon>
        <taxon>Neoptera</taxon>
        <taxon>Paraneoptera</taxon>
        <taxon>Hemiptera</taxon>
        <taxon>Heteroptera</taxon>
        <taxon>Panheteroptera</taxon>
        <taxon>Cimicomorpha</taxon>
        <taxon>Miridae</taxon>
        <taxon>Dicyphina</taxon>
        <taxon>Nesidiocoris</taxon>
    </lineage>
</organism>
<dbReference type="InterPro" id="IPR035984">
    <property type="entry name" value="Acyl-CoA-binding_sf"/>
</dbReference>
<dbReference type="PANTHER" id="PTHR22973:SF12">
    <property type="entry name" value="LD35087P"/>
    <property type="match status" value="1"/>
</dbReference>
<proteinExistence type="predicted"/>
<name>A0ABN7ASG8_9HEMI</name>
<feature type="region of interest" description="Disordered" evidence="2">
    <location>
        <begin position="360"/>
        <end position="386"/>
    </location>
</feature>
<dbReference type="PROSITE" id="PS51228">
    <property type="entry name" value="ACB_2"/>
    <property type="match status" value="1"/>
</dbReference>
<dbReference type="Pfam" id="PF13897">
    <property type="entry name" value="GOLD_2"/>
    <property type="match status" value="1"/>
</dbReference>
<feature type="domain" description="ACB" evidence="4">
    <location>
        <begin position="47"/>
        <end position="138"/>
    </location>
</feature>
<dbReference type="InterPro" id="IPR014352">
    <property type="entry name" value="FERM/acyl-CoA-bd_prot_sf"/>
</dbReference>
<sequence length="466" mass="53762">MATPVEQSSSEVASFDRLSIACSEEFKADLETSKYDEDFIRKWGFKLRDLYRMALMFYKEKEGKAVSLSYQDKLRLVALTRQISIGKFNPDYCPPSGVLDVIGRDRRTAWQCLGDLSAEDAMVDFVELIDDRCPLFRPYAQAHRANMETRRVELERGQRENGDVKENCAEANEVAKTPCHEDVAVETNNLNVANIESHKRNIMEALNRQTYGQFKAYAEQHFPDDPAQQEKVIVQLQEQHYQQYIEQMMLRLKNADQEEYLQYNGTNGHIIYPAESEEEAPSSAVSMASLWTREDIKEFKDSIRKEGGDSIIKVGHGETVTIRVPTSDKGTCLFWEFATDYYDIGFGVYFEWTKSPTNQVSVHVSESEDDEDYPNDDDDDDDEDDEEFGLRANDLERGAAKLSRYNVDPMRPLLTEILPVRRRDCMDLVYAGSHAYPGTGVYLLKFDNSYSLWRSKTLYYKVYYTT</sequence>
<dbReference type="PROSITE" id="PS50866">
    <property type="entry name" value="GOLD"/>
    <property type="match status" value="1"/>
</dbReference>
<dbReference type="Proteomes" id="UP001307889">
    <property type="component" value="Chromosome 4"/>
</dbReference>
<evidence type="ECO:0000313" key="5">
    <source>
        <dbReference type="EMBL" id="BES93841.1"/>
    </source>
</evidence>
<evidence type="ECO:0000256" key="2">
    <source>
        <dbReference type="SAM" id="MobiDB-lite"/>
    </source>
</evidence>
<keyword evidence="6" id="KW-1185">Reference proteome</keyword>
<dbReference type="InterPro" id="IPR000582">
    <property type="entry name" value="Acyl-CoA-binding_protein"/>
</dbReference>
<feature type="compositionally biased region" description="Acidic residues" evidence="2">
    <location>
        <begin position="367"/>
        <end position="386"/>
    </location>
</feature>
<gene>
    <name evidence="5" type="ORF">NTJ_06650</name>
</gene>
<dbReference type="Gene3D" id="2.60.120.680">
    <property type="entry name" value="GOLD domain"/>
    <property type="match status" value="1"/>
</dbReference>
<dbReference type="Pfam" id="PF00887">
    <property type="entry name" value="ACBP"/>
    <property type="match status" value="1"/>
</dbReference>
<evidence type="ECO:0008006" key="7">
    <source>
        <dbReference type="Google" id="ProtNLM"/>
    </source>
</evidence>
<accession>A0ABN7ASG8</accession>
<evidence type="ECO:0000313" key="6">
    <source>
        <dbReference type="Proteomes" id="UP001307889"/>
    </source>
</evidence>
<dbReference type="SUPFAM" id="SSF101576">
    <property type="entry name" value="Supernatant protein factor (SPF), C-terminal domain"/>
    <property type="match status" value="1"/>
</dbReference>